<protein>
    <recommendedName>
        <fullName evidence="8">Transcription initiation factor TFIID subunit 10</fullName>
    </recommendedName>
</protein>
<evidence type="ECO:0000313" key="7">
    <source>
        <dbReference type="Proteomes" id="UP001055712"/>
    </source>
</evidence>
<dbReference type="OrthoDB" id="154356at2759"/>
<dbReference type="PANTHER" id="PTHR21242">
    <property type="entry name" value="TRANSCRIPTION INITIATION FACTOR TFIID SUBUNIT 10"/>
    <property type="match status" value="1"/>
</dbReference>
<organism evidence="6 7">
    <name type="scientific">Chlorella vulgaris</name>
    <name type="common">Green alga</name>
    <dbReference type="NCBI Taxonomy" id="3077"/>
    <lineage>
        <taxon>Eukaryota</taxon>
        <taxon>Viridiplantae</taxon>
        <taxon>Chlorophyta</taxon>
        <taxon>core chlorophytes</taxon>
        <taxon>Trebouxiophyceae</taxon>
        <taxon>Chlorellales</taxon>
        <taxon>Chlorellaceae</taxon>
        <taxon>Chlorella clade</taxon>
        <taxon>Chlorella</taxon>
    </lineage>
</organism>
<keyword evidence="2" id="KW-0805">Transcription regulation</keyword>
<evidence type="ECO:0000256" key="3">
    <source>
        <dbReference type="ARBA" id="ARBA00023163"/>
    </source>
</evidence>
<comment type="subcellular location">
    <subcellularLocation>
        <location evidence="1">Nucleus</location>
    </subcellularLocation>
</comment>
<proteinExistence type="inferred from homology"/>
<dbReference type="GO" id="GO:0000124">
    <property type="term" value="C:SAGA complex"/>
    <property type="evidence" value="ECO:0007669"/>
    <property type="project" value="TreeGrafter"/>
</dbReference>
<reference evidence="6" key="1">
    <citation type="journal article" date="2019" name="Plant J.">
        <title>Chlorella vulgaris genome assembly and annotation reveals the molecular basis for metabolic acclimation to high light conditions.</title>
        <authorList>
            <person name="Cecchin M."/>
            <person name="Marcolungo L."/>
            <person name="Rossato M."/>
            <person name="Girolomoni L."/>
            <person name="Cosentino E."/>
            <person name="Cuine S."/>
            <person name="Li-Beisson Y."/>
            <person name="Delledonne M."/>
            <person name="Ballottari M."/>
        </authorList>
    </citation>
    <scope>NUCLEOTIDE SEQUENCE</scope>
    <source>
        <strain evidence="6">211/11P</strain>
    </source>
</reference>
<dbReference type="GO" id="GO:0005669">
    <property type="term" value="C:transcription factor TFIID complex"/>
    <property type="evidence" value="ECO:0007669"/>
    <property type="project" value="TreeGrafter"/>
</dbReference>
<sequence length="121" mass="13817">MSQHSLPPGLKELLNELESYAPAVPDEITQYAMRQSGYDCKDVRTVRMISLAAQRFVAQVLEEAYNTHKLRQMAPAAKLKEAGFDPKDKRELLTVEDLQKAMEEYGVKSRRPPYYTAPKTQ</sequence>
<dbReference type="AlphaFoldDB" id="A0A9D4TIR1"/>
<dbReference type="PANTHER" id="PTHR21242:SF0">
    <property type="entry name" value="TRANSCRIPTION INITIATION FACTOR TFIID SUBUNIT 10"/>
    <property type="match status" value="1"/>
</dbReference>
<reference evidence="6" key="2">
    <citation type="submission" date="2020-11" db="EMBL/GenBank/DDBJ databases">
        <authorList>
            <person name="Cecchin M."/>
            <person name="Marcolungo L."/>
            <person name="Rossato M."/>
            <person name="Girolomoni L."/>
            <person name="Cosentino E."/>
            <person name="Cuine S."/>
            <person name="Li-Beisson Y."/>
            <person name="Delledonne M."/>
            <person name="Ballottari M."/>
        </authorList>
    </citation>
    <scope>NUCLEOTIDE SEQUENCE</scope>
    <source>
        <strain evidence="6">211/11P</strain>
        <tissue evidence="6">Whole cell</tissue>
    </source>
</reference>
<dbReference type="CDD" id="cd07982">
    <property type="entry name" value="HFD_TAF10"/>
    <property type="match status" value="1"/>
</dbReference>
<dbReference type="EMBL" id="SIDB01000011">
    <property type="protein sequence ID" value="KAI3426468.1"/>
    <property type="molecule type" value="Genomic_DNA"/>
</dbReference>
<dbReference type="Proteomes" id="UP001055712">
    <property type="component" value="Unassembled WGS sequence"/>
</dbReference>
<dbReference type="InterPro" id="IPR003923">
    <property type="entry name" value="TAF10"/>
</dbReference>
<name>A0A9D4TIR1_CHLVU</name>
<evidence type="ECO:0008006" key="8">
    <source>
        <dbReference type="Google" id="ProtNLM"/>
    </source>
</evidence>
<comment type="similarity">
    <text evidence="5">Belongs to the TAF10 family.</text>
</comment>
<evidence type="ECO:0000313" key="6">
    <source>
        <dbReference type="EMBL" id="KAI3426468.1"/>
    </source>
</evidence>
<evidence type="ECO:0000256" key="4">
    <source>
        <dbReference type="ARBA" id="ARBA00023242"/>
    </source>
</evidence>
<dbReference type="PRINTS" id="PR01443">
    <property type="entry name" value="TFIID30KDSUB"/>
</dbReference>
<dbReference type="Pfam" id="PF03540">
    <property type="entry name" value="TAF10"/>
    <property type="match status" value="1"/>
</dbReference>
<evidence type="ECO:0000256" key="5">
    <source>
        <dbReference type="ARBA" id="ARBA00025730"/>
    </source>
</evidence>
<gene>
    <name evidence="6" type="ORF">D9Q98_008835</name>
</gene>
<keyword evidence="3" id="KW-0804">Transcription</keyword>
<comment type="caution">
    <text evidence="6">The sequence shown here is derived from an EMBL/GenBank/DDBJ whole genome shotgun (WGS) entry which is preliminary data.</text>
</comment>
<dbReference type="GO" id="GO:1990841">
    <property type="term" value="F:promoter-specific chromatin binding"/>
    <property type="evidence" value="ECO:0007669"/>
    <property type="project" value="TreeGrafter"/>
</dbReference>
<evidence type="ECO:0000256" key="2">
    <source>
        <dbReference type="ARBA" id="ARBA00023015"/>
    </source>
</evidence>
<keyword evidence="7" id="KW-1185">Reference proteome</keyword>
<dbReference type="GO" id="GO:0006367">
    <property type="term" value="P:transcription initiation at RNA polymerase II promoter"/>
    <property type="evidence" value="ECO:0007669"/>
    <property type="project" value="TreeGrafter"/>
</dbReference>
<dbReference type="GO" id="GO:0016251">
    <property type="term" value="F:RNA polymerase II general transcription initiation factor activity"/>
    <property type="evidence" value="ECO:0007669"/>
    <property type="project" value="TreeGrafter"/>
</dbReference>
<accession>A0A9D4TIR1</accession>
<keyword evidence="4" id="KW-0539">Nucleus</keyword>
<evidence type="ECO:0000256" key="1">
    <source>
        <dbReference type="ARBA" id="ARBA00004123"/>
    </source>
</evidence>